<sequence>MIGEYDVKKQICEIGRRIYDRGMVAANDGNISVKISDNEFLCTPTGVSKGFMTPDMICKVDINGNVLQANKGLKPSSEIKMHLRVYKQRPDVKSVVHAHPIYATSFAIAGIPLTQPIMPEAVISLGCVPIAEYGTPSTDEIPDAVEKYLENYDAVLLENHGALSYGDSLMTAYFKMESLEFYAQLLYTSKQLGGPQELSDSQVQTLYDLRSKFNLSGRHPANLCKADGSSCSAAKDNAQVSDNDVSAIVAEVTKRVIEQLK</sequence>
<keyword evidence="2" id="KW-0456">Lyase</keyword>
<dbReference type="SMART" id="SM01007">
    <property type="entry name" value="Aldolase_II"/>
    <property type="match status" value="1"/>
</dbReference>
<protein>
    <submittedName>
        <fullName evidence="4">Class II aldolase/adducin family protein</fullName>
    </submittedName>
</protein>
<dbReference type="EMBL" id="CP058561">
    <property type="protein sequence ID" value="QUH28645.1"/>
    <property type="molecule type" value="Genomic_DNA"/>
</dbReference>
<keyword evidence="5" id="KW-1185">Reference proteome</keyword>
<dbReference type="PANTHER" id="PTHR22789:SF0">
    <property type="entry name" value="3-OXO-TETRONATE 4-PHOSPHATE DECARBOXYLASE-RELATED"/>
    <property type="match status" value="1"/>
</dbReference>
<organism evidence="4 5">
    <name type="scientific">Vallitalea guaymasensis</name>
    <dbReference type="NCBI Taxonomy" id="1185412"/>
    <lineage>
        <taxon>Bacteria</taxon>
        <taxon>Bacillati</taxon>
        <taxon>Bacillota</taxon>
        <taxon>Clostridia</taxon>
        <taxon>Lachnospirales</taxon>
        <taxon>Vallitaleaceae</taxon>
        <taxon>Vallitalea</taxon>
    </lineage>
</organism>
<dbReference type="Pfam" id="PF00596">
    <property type="entry name" value="Aldolase_II"/>
    <property type="match status" value="1"/>
</dbReference>
<dbReference type="GO" id="GO:0019323">
    <property type="term" value="P:pentose catabolic process"/>
    <property type="evidence" value="ECO:0007669"/>
    <property type="project" value="TreeGrafter"/>
</dbReference>
<dbReference type="GO" id="GO:0016832">
    <property type="term" value="F:aldehyde-lyase activity"/>
    <property type="evidence" value="ECO:0007669"/>
    <property type="project" value="TreeGrafter"/>
</dbReference>
<dbReference type="Proteomes" id="UP000677305">
    <property type="component" value="Chromosome"/>
</dbReference>
<dbReference type="Gene3D" id="3.40.225.10">
    <property type="entry name" value="Class II aldolase/adducin N-terminal domain"/>
    <property type="match status" value="1"/>
</dbReference>
<dbReference type="KEGG" id="vgu:HYG85_06850"/>
<dbReference type="SUPFAM" id="SSF53639">
    <property type="entry name" value="AraD/HMP-PK domain-like"/>
    <property type="match status" value="1"/>
</dbReference>
<name>A0A8J8SBQ2_9FIRM</name>
<dbReference type="AlphaFoldDB" id="A0A8J8SBQ2"/>
<dbReference type="InterPro" id="IPR001303">
    <property type="entry name" value="Aldolase_II/adducin_N"/>
</dbReference>
<keyword evidence="1" id="KW-0479">Metal-binding</keyword>
<evidence type="ECO:0000313" key="4">
    <source>
        <dbReference type="EMBL" id="QUH28645.1"/>
    </source>
</evidence>
<dbReference type="InterPro" id="IPR036409">
    <property type="entry name" value="Aldolase_II/adducin_N_sf"/>
</dbReference>
<feature type="domain" description="Class II aldolase/adducin N-terminal" evidence="3">
    <location>
        <begin position="9"/>
        <end position="187"/>
    </location>
</feature>
<proteinExistence type="predicted"/>
<accession>A0A8J8SBQ2</accession>
<evidence type="ECO:0000256" key="1">
    <source>
        <dbReference type="ARBA" id="ARBA00022723"/>
    </source>
</evidence>
<dbReference type="InterPro" id="IPR050197">
    <property type="entry name" value="Aldolase_class_II_sugar_metab"/>
</dbReference>
<dbReference type="GO" id="GO:0005829">
    <property type="term" value="C:cytosol"/>
    <property type="evidence" value="ECO:0007669"/>
    <property type="project" value="TreeGrafter"/>
</dbReference>
<dbReference type="PANTHER" id="PTHR22789">
    <property type="entry name" value="FUCULOSE PHOSPHATE ALDOLASE"/>
    <property type="match status" value="1"/>
</dbReference>
<dbReference type="GO" id="GO:0046872">
    <property type="term" value="F:metal ion binding"/>
    <property type="evidence" value="ECO:0007669"/>
    <property type="project" value="UniProtKB-KW"/>
</dbReference>
<evidence type="ECO:0000313" key="5">
    <source>
        <dbReference type="Proteomes" id="UP000677305"/>
    </source>
</evidence>
<evidence type="ECO:0000259" key="3">
    <source>
        <dbReference type="SMART" id="SM01007"/>
    </source>
</evidence>
<evidence type="ECO:0000256" key="2">
    <source>
        <dbReference type="ARBA" id="ARBA00023239"/>
    </source>
</evidence>
<dbReference type="RefSeq" id="WP_212692858.1">
    <property type="nucleotide sequence ID" value="NZ_CP058561.1"/>
</dbReference>
<gene>
    <name evidence="4" type="ORF">HYG85_06850</name>
</gene>
<reference evidence="4 5" key="1">
    <citation type="submission" date="2020-07" db="EMBL/GenBank/DDBJ databases">
        <title>Vallitalea guaymasensis genome.</title>
        <authorList>
            <person name="Postec A."/>
        </authorList>
    </citation>
    <scope>NUCLEOTIDE SEQUENCE [LARGE SCALE GENOMIC DNA]</scope>
    <source>
        <strain evidence="4 5">Ra1766G1</strain>
    </source>
</reference>